<dbReference type="AlphaFoldDB" id="A0A077KT00"/>
<proteinExistence type="predicted"/>
<reference evidence="1" key="1">
    <citation type="journal article" date="2014" name="Mol. Plant Pathol.">
        <title>Two types of genetic carriers, the IncP genomic island and the novel IncP-1beta plasmid, for the aac(2')-IIa gene that confers kasugamycin resistance in Acidovorax avenae subsp. avenae.</title>
        <authorList>
            <person name="Yoshii A."/>
            <person name="Omatsu T."/>
            <person name="Katayama Y."/>
            <person name="Koyama S."/>
            <person name="Mizutani T."/>
            <person name="Moriyama H."/>
            <person name="Fukuhara T."/>
        </authorList>
    </citation>
    <scope>NUCLEOTIDE SEQUENCE</scope>
    <source>
        <strain evidence="1">83</strain>
    </source>
</reference>
<organism evidence="1">
    <name type="scientific">Paracidovorax avenae</name>
    <dbReference type="NCBI Taxonomy" id="80867"/>
    <lineage>
        <taxon>Bacteria</taxon>
        <taxon>Pseudomonadati</taxon>
        <taxon>Pseudomonadota</taxon>
        <taxon>Betaproteobacteria</taxon>
        <taxon>Burkholderiales</taxon>
        <taxon>Comamonadaceae</taxon>
        <taxon>Paracidovorax</taxon>
    </lineage>
</organism>
<evidence type="ECO:0000313" key="1">
    <source>
        <dbReference type="EMBL" id="BAP34692.1"/>
    </source>
</evidence>
<name>A0A077KT00_9BURK</name>
<accession>A0A077KT00</accession>
<sequence length="108" mass="11701">MPNITLFIPTAAMPSDEAVAELSDRCALLCTGLLHAALANVHVACVAVHPGCGHPVFADVRYRSEPFRTPATMDAFMQGLEEAILHTLRLTPRIRCFGYGASNLHARN</sequence>
<protein>
    <submittedName>
        <fullName evidence="1">Uncharacterized protein</fullName>
    </submittedName>
</protein>
<dbReference type="EMBL" id="AB852527">
    <property type="protein sequence ID" value="BAP34692.1"/>
    <property type="molecule type" value="Genomic_DNA"/>
</dbReference>